<keyword evidence="2" id="KW-0716">Sensory transduction</keyword>
<dbReference type="InterPro" id="IPR014752">
    <property type="entry name" value="Arrestin-like_C"/>
</dbReference>
<evidence type="ECO:0000256" key="1">
    <source>
        <dbReference type="ARBA" id="ARBA00005298"/>
    </source>
</evidence>
<dbReference type="Pfam" id="PF00339">
    <property type="entry name" value="Arrestin_N"/>
    <property type="match status" value="1"/>
</dbReference>
<proteinExistence type="inferred from homology"/>
<dbReference type="PANTHER" id="PTHR11188">
    <property type="entry name" value="ARRESTIN DOMAIN CONTAINING PROTEIN"/>
    <property type="match status" value="1"/>
</dbReference>
<protein>
    <recommendedName>
        <fullName evidence="3">Arrestin C-terminal-like domain-containing protein</fullName>
    </recommendedName>
</protein>
<dbReference type="AlphaFoldDB" id="A0A1Y1MRI9"/>
<dbReference type="InterPro" id="IPR011021">
    <property type="entry name" value="Arrestin-like_N"/>
</dbReference>
<organism evidence="4">
    <name type="scientific">Photinus pyralis</name>
    <name type="common">Common eastern firefly</name>
    <name type="synonym">Lampyris pyralis</name>
    <dbReference type="NCBI Taxonomy" id="7054"/>
    <lineage>
        <taxon>Eukaryota</taxon>
        <taxon>Metazoa</taxon>
        <taxon>Ecdysozoa</taxon>
        <taxon>Arthropoda</taxon>
        <taxon>Hexapoda</taxon>
        <taxon>Insecta</taxon>
        <taxon>Pterygota</taxon>
        <taxon>Neoptera</taxon>
        <taxon>Endopterygota</taxon>
        <taxon>Coleoptera</taxon>
        <taxon>Polyphaga</taxon>
        <taxon>Elateriformia</taxon>
        <taxon>Elateroidea</taxon>
        <taxon>Lampyridae</taxon>
        <taxon>Lampyrinae</taxon>
        <taxon>Photinus</taxon>
    </lineage>
</organism>
<comment type="similarity">
    <text evidence="1">Belongs to the arrestin family.</text>
</comment>
<dbReference type="GO" id="GO:0005737">
    <property type="term" value="C:cytoplasm"/>
    <property type="evidence" value="ECO:0007669"/>
    <property type="project" value="TreeGrafter"/>
</dbReference>
<dbReference type="InterPro" id="IPR014756">
    <property type="entry name" value="Ig_E-set"/>
</dbReference>
<dbReference type="SMART" id="SM01017">
    <property type="entry name" value="Arrestin_C"/>
    <property type="match status" value="1"/>
</dbReference>
<sequence length="385" mass="43120">MPSELRIYLENPNNYYYPGQSVSGKVECTFTSEKKVQGVFVKFKGVCTTSWTETETYYDDFFKEDRTREVPYSGEQTYFSREFNLTGPGGDSVTLPPGKHVYPFSYELPHHLPTSYEDPNGWANIRYTVKARIGRSWKFDIESVAVFNVMSPLDLNTEPRIREPVEISVDKVLCSCWCNNNDALTFTYTLPTTGYIPGQTVNVGVYVQNLTNVSVERVKFKITQFIEYVVNTPSTKTRTYDELIAESFDGGIGAHGEKSWTATLLIPADKSFPNMAGCELIRMSYRLKGVVYIPYPHTNLSAYVPLVIGHVPLAGVNFNTSLEPPTEERLPYIDATAPPSENTSLVTPFGRNNYGAIYINPAAPDDEEDSTALPKYAEVALLNGA</sequence>
<dbReference type="PANTHER" id="PTHR11188:SF176">
    <property type="entry name" value="ARRESTIN DOMAIN-CONTAINING PROTEIN 1"/>
    <property type="match status" value="1"/>
</dbReference>
<reference evidence="4" key="1">
    <citation type="journal article" date="2016" name="Sci. Rep.">
        <title>Molecular characterization of firefly nuptial gifts: a multi-omics approach sheds light on postcopulatory sexual selection.</title>
        <authorList>
            <person name="Al-Wathiqui N."/>
            <person name="Fallon T.R."/>
            <person name="South A."/>
            <person name="Weng J.K."/>
            <person name="Lewis S.M."/>
        </authorList>
    </citation>
    <scope>NUCLEOTIDE SEQUENCE</scope>
</reference>
<dbReference type="EMBL" id="GEZM01023560">
    <property type="protein sequence ID" value="JAV88304.1"/>
    <property type="molecule type" value="Transcribed_RNA"/>
</dbReference>
<evidence type="ECO:0000313" key="4">
    <source>
        <dbReference type="EMBL" id="JAV88304.1"/>
    </source>
</evidence>
<dbReference type="GO" id="GO:0015031">
    <property type="term" value="P:protein transport"/>
    <property type="evidence" value="ECO:0007669"/>
    <property type="project" value="TreeGrafter"/>
</dbReference>
<evidence type="ECO:0000256" key="2">
    <source>
        <dbReference type="ARBA" id="ARBA00022606"/>
    </source>
</evidence>
<name>A0A1Y1MRI9_PHOPY</name>
<dbReference type="InterPro" id="IPR050357">
    <property type="entry name" value="Arrestin_domain-protein"/>
</dbReference>
<accession>A0A1Y1MRI9</accession>
<dbReference type="InterPro" id="IPR011022">
    <property type="entry name" value="Arrestin_C-like"/>
</dbReference>
<evidence type="ECO:0000259" key="3">
    <source>
        <dbReference type="SMART" id="SM01017"/>
    </source>
</evidence>
<dbReference type="SUPFAM" id="SSF81296">
    <property type="entry name" value="E set domains"/>
    <property type="match status" value="2"/>
</dbReference>
<dbReference type="Pfam" id="PF02752">
    <property type="entry name" value="Arrestin_C"/>
    <property type="match status" value="1"/>
</dbReference>
<dbReference type="Gene3D" id="2.60.40.640">
    <property type="match status" value="2"/>
</dbReference>
<feature type="domain" description="Arrestin C-terminal-like" evidence="3">
    <location>
        <begin position="180"/>
        <end position="313"/>
    </location>
</feature>